<accession>A0AAU9IGQ8</accession>
<evidence type="ECO:0000256" key="1">
    <source>
        <dbReference type="SAM" id="Coils"/>
    </source>
</evidence>
<evidence type="ECO:0000313" key="2">
    <source>
        <dbReference type="EMBL" id="CAG9313277.1"/>
    </source>
</evidence>
<dbReference type="AlphaFoldDB" id="A0AAU9IGQ8"/>
<name>A0AAU9IGQ8_9CILI</name>
<gene>
    <name evidence="2" type="ORF">BSTOLATCC_MIC8550</name>
</gene>
<dbReference type="Proteomes" id="UP001162131">
    <property type="component" value="Unassembled WGS sequence"/>
</dbReference>
<keyword evidence="3" id="KW-1185">Reference proteome</keyword>
<organism evidence="2 3">
    <name type="scientific">Blepharisma stoltei</name>
    <dbReference type="NCBI Taxonomy" id="1481888"/>
    <lineage>
        <taxon>Eukaryota</taxon>
        <taxon>Sar</taxon>
        <taxon>Alveolata</taxon>
        <taxon>Ciliophora</taxon>
        <taxon>Postciliodesmatophora</taxon>
        <taxon>Heterotrichea</taxon>
        <taxon>Heterotrichida</taxon>
        <taxon>Blepharismidae</taxon>
        <taxon>Blepharisma</taxon>
    </lineage>
</organism>
<keyword evidence="1" id="KW-0175">Coiled coil</keyword>
<evidence type="ECO:0000313" key="3">
    <source>
        <dbReference type="Proteomes" id="UP001162131"/>
    </source>
</evidence>
<feature type="coiled-coil region" evidence="1">
    <location>
        <begin position="736"/>
        <end position="773"/>
    </location>
</feature>
<dbReference type="EMBL" id="CAJZBQ010000010">
    <property type="protein sequence ID" value="CAG9313277.1"/>
    <property type="molecule type" value="Genomic_DNA"/>
</dbReference>
<proteinExistence type="predicted"/>
<sequence>MGDRTRYSIGPKFMQQEQYETLQSNFNEEYNKIDKEIESEYLNRRKSDFSHLTQENNQKAKLMKKLNELVFSNSQKQKQINSLIKEISSIKGKSRNTLQASARINTEKSCQTLFDEIESLYKKLKDCEINELLEQETTDQLDYMWKRTKDQHILAKGKIDEISSTYSRLTKNIEDIRSISHKSGTSLLIAQYEALKMNKVYNKSKEIRSQKIESKQDIFDNINKKIKQSKKDITIKKLKNVEYGQKKKVLFSRLENSLESYNQNQASFRQYKESAEQVKVFLQKISEIVGKDINQERFGPNEAEQIIKEYQLIAYKNESLERYYMNLVDSQEDHKKRYEDLIAELSEFGLGGALSIEINSIKEKSSSLFEKNHFKTYNQLLSAIEEKPTPFQHSLSTSYENFSIYALLYLIQIVQRLIKQVEYIENEANCSTLKGLIENIKERFNELKKDTSIKKNEKSSSMFEKPLEFSLYLPPTSKNSFTELLQEAGELSVILSENEDENAIIKYFTNPKEVKDFLSNLEDRSALNILNNLPKLICVGHQNLQTRSQTSISILKAILIAMGKYTQELNFQLETNFEGKSNTEALKKASADMEELFSITETTENIKTTDPVVKSILEHKKRQIRRLTKKNTFALKDDFEQFVTRFEIMEPLSSKVEQDQRSKIFEEINELFSEIPERKGEEEEKELDEISDETPKQMKISRTHANLKARTKIDSPTFASLPLLYSMSNRSTTFSKKEKEKRNKLVLQEIRHLENRLRKVKEFEQNSEKNEAEQLMSAELYLRLPNIKKQSSSHVKKNSNETVISKSIASIISGDSIV</sequence>
<feature type="coiled-coil region" evidence="1">
    <location>
        <begin position="430"/>
        <end position="457"/>
    </location>
</feature>
<protein>
    <submittedName>
        <fullName evidence="2">Uncharacterized protein</fullName>
    </submittedName>
</protein>
<reference evidence="2" key="1">
    <citation type="submission" date="2021-09" db="EMBL/GenBank/DDBJ databases">
        <authorList>
            <consortium name="AG Swart"/>
            <person name="Singh M."/>
            <person name="Singh A."/>
            <person name="Seah K."/>
            <person name="Emmerich C."/>
        </authorList>
    </citation>
    <scope>NUCLEOTIDE SEQUENCE</scope>
    <source>
        <strain evidence="2">ATCC30299</strain>
    </source>
</reference>
<comment type="caution">
    <text evidence="2">The sequence shown here is derived from an EMBL/GenBank/DDBJ whole genome shotgun (WGS) entry which is preliminary data.</text>
</comment>